<proteinExistence type="predicted"/>
<evidence type="ECO:0000313" key="6">
    <source>
        <dbReference type="Proteomes" id="UP001597199"/>
    </source>
</evidence>
<reference evidence="6" key="1">
    <citation type="journal article" date="2019" name="Int. J. Syst. Evol. Microbiol.">
        <title>The Global Catalogue of Microorganisms (GCM) 10K type strain sequencing project: providing services to taxonomists for standard genome sequencing and annotation.</title>
        <authorList>
            <consortium name="The Broad Institute Genomics Platform"/>
            <consortium name="The Broad Institute Genome Sequencing Center for Infectious Disease"/>
            <person name="Wu L."/>
            <person name="Ma J."/>
        </authorList>
    </citation>
    <scope>NUCLEOTIDE SEQUENCE [LARGE SCALE GENOMIC DNA]</scope>
    <source>
        <strain evidence="6">CCM 9110</strain>
    </source>
</reference>
<name>A0ABW4BC76_9LACO</name>
<gene>
    <name evidence="5" type="ORF">ACFQ41_02215</name>
</gene>
<evidence type="ECO:0000259" key="4">
    <source>
        <dbReference type="PROSITE" id="PS50893"/>
    </source>
</evidence>
<evidence type="ECO:0000256" key="2">
    <source>
        <dbReference type="ARBA" id="ARBA00022741"/>
    </source>
</evidence>
<keyword evidence="1" id="KW-0813">Transport</keyword>
<dbReference type="SMART" id="SM00382">
    <property type="entry name" value="AAA"/>
    <property type="match status" value="1"/>
</dbReference>
<dbReference type="Pfam" id="PF00005">
    <property type="entry name" value="ABC_tran"/>
    <property type="match status" value="1"/>
</dbReference>
<dbReference type="GO" id="GO:0005524">
    <property type="term" value="F:ATP binding"/>
    <property type="evidence" value="ECO:0007669"/>
    <property type="project" value="UniProtKB-KW"/>
</dbReference>
<keyword evidence="2" id="KW-0547">Nucleotide-binding</keyword>
<keyword evidence="6" id="KW-1185">Reference proteome</keyword>
<dbReference type="EMBL" id="JBHTOA010000015">
    <property type="protein sequence ID" value="MFD1398120.1"/>
    <property type="molecule type" value="Genomic_DNA"/>
</dbReference>
<evidence type="ECO:0000256" key="3">
    <source>
        <dbReference type="ARBA" id="ARBA00022840"/>
    </source>
</evidence>
<dbReference type="Pfam" id="PF12399">
    <property type="entry name" value="BCA_ABC_TP_C"/>
    <property type="match status" value="1"/>
</dbReference>
<dbReference type="InterPro" id="IPR003593">
    <property type="entry name" value="AAA+_ATPase"/>
</dbReference>
<dbReference type="PANTHER" id="PTHR45772">
    <property type="entry name" value="CONSERVED COMPONENT OF ABC TRANSPORTER FOR NATURAL AMINO ACIDS-RELATED"/>
    <property type="match status" value="1"/>
</dbReference>
<dbReference type="RefSeq" id="WP_373305854.1">
    <property type="nucleotide sequence ID" value="NZ_BOLV01000006.1"/>
</dbReference>
<dbReference type="InterPro" id="IPR027417">
    <property type="entry name" value="P-loop_NTPase"/>
</dbReference>
<keyword evidence="3 5" id="KW-0067">ATP-binding</keyword>
<dbReference type="InterPro" id="IPR003439">
    <property type="entry name" value="ABC_transporter-like_ATP-bd"/>
</dbReference>
<feature type="domain" description="ABC transporter" evidence="4">
    <location>
        <begin position="5"/>
        <end position="257"/>
    </location>
</feature>
<evidence type="ECO:0000313" key="5">
    <source>
        <dbReference type="EMBL" id="MFD1398120.1"/>
    </source>
</evidence>
<dbReference type="InterPro" id="IPR032823">
    <property type="entry name" value="BCA_ABC_TP_C"/>
</dbReference>
<dbReference type="InterPro" id="IPR051120">
    <property type="entry name" value="ABC_AA/LPS_Transport"/>
</dbReference>
<evidence type="ECO:0000256" key="1">
    <source>
        <dbReference type="ARBA" id="ARBA00022448"/>
    </source>
</evidence>
<sequence length="261" mass="28081">MMALLTVTKLSKQFGGLDAVADVDMHVDAGELVALIGPNGAGKTTLFNLLTGVTPATSGKVTLTTASGKVALLGKRPSDIAKLGLARTFQNIRLFSKLSVRDNLQAAMTHRYHENFFAEILRLPAYYKKEALVGGWTDALLREFDLTAVADLDAGNLPYGTQRRVEIARAAATAPRIIFLDEPAAGMNPEETAGLRALIEKLRTDFQLTVVLIEHDMSLVMNLAERIYVLDHGKMIAEGTPAQIQKDPAVIAAYLGGGVHA</sequence>
<dbReference type="PROSITE" id="PS50893">
    <property type="entry name" value="ABC_TRANSPORTER_2"/>
    <property type="match status" value="1"/>
</dbReference>
<dbReference type="CDD" id="cd03219">
    <property type="entry name" value="ABC_Mj1267_LivG_branched"/>
    <property type="match status" value="1"/>
</dbReference>
<dbReference type="SUPFAM" id="SSF52540">
    <property type="entry name" value="P-loop containing nucleoside triphosphate hydrolases"/>
    <property type="match status" value="1"/>
</dbReference>
<dbReference type="Proteomes" id="UP001597199">
    <property type="component" value="Unassembled WGS sequence"/>
</dbReference>
<dbReference type="Gene3D" id="3.40.50.300">
    <property type="entry name" value="P-loop containing nucleotide triphosphate hydrolases"/>
    <property type="match status" value="1"/>
</dbReference>
<protein>
    <submittedName>
        <fullName evidence="5">ABC transporter ATP-binding protein</fullName>
    </submittedName>
</protein>
<organism evidence="5 6">
    <name type="scientific">Lacticaseibacillus suilingensis</name>
    <dbReference type="NCBI Taxonomy" id="2799577"/>
    <lineage>
        <taxon>Bacteria</taxon>
        <taxon>Bacillati</taxon>
        <taxon>Bacillota</taxon>
        <taxon>Bacilli</taxon>
        <taxon>Lactobacillales</taxon>
        <taxon>Lactobacillaceae</taxon>
        <taxon>Lacticaseibacillus</taxon>
    </lineage>
</organism>
<accession>A0ABW4BC76</accession>
<comment type="caution">
    <text evidence="5">The sequence shown here is derived from an EMBL/GenBank/DDBJ whole genome shotgun (WGS) entry which is preliminary data.</text>
</comment>
<dbReference type="PANTHER" id="PTHR45772:SF7">
    <property type="entry name" value="AMINO ACID ABC TRANSPORTER ATP-BINDING PROTEIN"/>
    <property type="match status" value="1"/>
</dbReference>